<dbReference type="InterPro" id="IPR009571">
    <property type="entry name" value="SUR7/Rim9-like_fungi"/>
</dbReference>
<gene>
    <name evidence="6" type="ORF">NliqN6_3297</name>
</gene>
<evidence type="ECO:0000313" key="6">
    <source>
        <dbReference type="EMBL" id="GHJ86895.1"/>
    </source>
</evidence>
<feature type="transmembrane region" description="Helical" evidence="5">
    <location>
        <begin position="144"/>
        <end position="168"/>
    </location>
</feature>
<comment type="subcellular location">
    <subcellularLocation>
        <location evidence="1">Membrane</location>
        <topology evidence="1">Multi-pass membrane protein</topology>
    </subcellularLocation>
</comment>
<dbReference type="GO" id="GO:0005886">
    <property type="term" value="C:plasma membrane"/>
    <property type="evidence" value="ECO:0007669"/>
    <property type="project" value="InterPro"/>
</dbReference>
<evidence type="ECO:0008006" key="8">
    <source>
        <dbReference type="Google" id="ProtNLM"/>
    </source>
</evidence>
<protein>
    <recommendedName>
        <fullName evidence="8">Pali-domain-containing protein</fullName>
    </recommendedName>
</protein>
<dbReference type="EMBL" id="BLZA01000019">
    <property type="protein sequence ID" value="GHJ86895.1"/>
    <property type="molecule type" value="Genomic_DNA"/>
</dbReference>
<dbReference type="Proteomes" id="UP000620104">
    <property type="component" value="Unassembled WGS sequence"/>
</dbReference>
<comment type="caution">
    <text evidence="6">The sequence shown here is derived from an EMBL/GenBank/DDBJ whole genome shotgun (WGS) entry which is preliminary data.</text>
</comment>
<name>A0A8H3TUE9_9TREE</name>
<accession>A0A8H3TUE9</accession>
<dbReference type="AlphaFoldDB" id="A0A8H3TUE9"/>
<dbReference type="PANTHER" id="PTHR28013:SF3">
    <property type="entry name" value="PROTEIN DCV1-RELATED"/>
    <property type="match status" value="1"/>
</dbReference>
<feature type="transmembrane region" description="Helical" evidence="5">
    <location>
        <begin position="20"/>
        <end position="46"/>
    </location>
</feature>
<organism evidence="6 7">
    <name type="scientific">Naganishia liquefaciens</name>
    <dbReference type="NCBI Taxonomy" id="104408"/>
    <lineage>
        <taxon>Eukaryota</taxon>
        <taxon>Fungi</taxon>
        <taxon>Dikarya</taxon>
        <taxon>Basidiomycota</taxon>
        <taxon>Agaricomycotina</taxon>
        <taxon>Tremellomycetes</taxon>
        <taxon>Filobasidiales</taxon>
        <taxon>Filobasidiaceae</taxon>
        <taxon>Naganishia</taxon>
    </lineage>
</organism>
<keyword evidence="4 5" id="KW-0472">Membrane</keyword>
<dbReference type="GO" id="GO:0032153">
    <property type="term" value="C:cell division site"/>
    <property type="evidence" value="ECO:0007669"/>
    <property type="project" value="TreeGrafter"/>
</dbReference>
<evidence type="ECO:0000313" key="7">
    <source>
        <dbReference type="Proteomes" id="UP000620104"/>
    </source>
</evidence>
<evidence type="ECO:0000256" key="5">
    <source>
        <dbReference type="SAM" id="Phobius"/>
    </source>
</evidence>
<keyword evidence="7" id="KW-1185">Reference proteome</keyword>
<evidence type="ECO:0000256" key="2">
    <source>
        <dbReference type="ARBA" id="ARBA00022692"/>
    </source>
</evidence>
<dbReference type="GO" id="GO:0035838">
    <property type="term" value="C:growing cell tip"/>
    <property type="evidence" value="ECO:0007669"/>
    <property type="project" value="TreeGrafter"/>
</dbReference>
<dbReference type="OrthoDB" id="2592226at2759"/>
<evidence type="ECO:0000256" key="3">
    <source>
        <dbReference type="ARBA" id="ARBA00022989"/>
    </source>
</evidence>
<sequence>MADTTSSKLAPSHRYRSFPLNLTVATFLTLGASICLWLASFSAPFIKRFYYLRVDDQEGVKTKFGTFGYCHGGEFEQCSSRSVGYVAAMMTPIGGSQYRYNIIPNSEGLTGSLVLTPIAAGLATIAVIWLAVSWFRRRGALIGFLLAFVAAIVAVLSFILALVAFVVAHRRAKRAGNPRYGAALWLHMSGAIALLLALPFLLLAWLRQRKNARQSVVTTTTSYRP</sequence>
<dbReference type="InterPro" id="IPR051380">
    <property type="entry name" value="pH-response_reg_palI/RIM9"/>
</dbReference>
<keyword evidence="2 5" id="KW-0812">Transmembrane</keyword>
<evidence type="ECO:0000256" key="1">
    <source>
        <dbReference type="ARBA" id="ARBA00004141"/>
    </source>
</evidence>
<reference evidence="6" key="1">
    <citation type="submission" date="2020-07" db="EMBL/GenBank/DDBJ databases">
        <title>Draft Genome Sequence of a Deep-Sea Yeast, Naganishia (Cryptococcus) liquefaciens strain N6.</title>
        <authorList>
            <person name="Han Y.W."/>
            <person name="Kajitani R."/>
            <person name="Morimoto H."/>
            <person name="Parhat M."/>
            <person name="Tsubouchi H."/>
            <person name="Bakenova O."/>
            <person name="Ogata M."/>
            <person name="Argunhan B."/>
            <person name="Aoki R."/>
            <person name="Kajiwara S."/>
            <person name="Itoh T."/>
            <person name="Iwasaki H."/>
        </authorList>
    </citation>
    <scope>NUCLEOTIDE SEQUENCE</scope>
    <source>
        <strain evidence="6">N6</strain>
    </source>
</reference>
<keyword evidence="3 5" id="KW-1133">Transmembrane helix</keyword>
<feature type="transmembrane region" description="Helical" evidence="5">
    <location>
        <begin position="114"/>
        <end position="132"/>
    </location>
</feature>
<dbReference type="PANTHER" id="PTHR28013">
    <property type="entry name" value="PROTEIN DCV1-RELATED"/>
    <property type="match status" value="1"/>
</dbReference>
<dbReference type="Pfam" id="PF06687">
    <property type="entry name" value="SUR7"/>
    <property type="match status" value="1"/>
</dbReference>
<proteinExistence type="predicted"/>
<feature type="transmembrane region" description="Helical" evidence="5">
    <location>
        <begin position="180"/>
        <end position="206"/>
    </location>
</feature>
<evidence type="ECO:0000256" key="4">
    <source>
        <dbReference type="ARBA" id="ARBA00023136"/>
    </source>
</evidence>